<organism evidence="1 2">
    <name type="scientific">Romanomermis culicivorax</name>
    <name type="common">Nematode worm</name>
    <dbReference type="NCBI Taxonomy" id="13658"/>
    <lineage>
        <taxon>Eukaryota</taxon>
        <taxon>Metazoa</taxon>
        <taxon>Ecdysozoa</taxon>
        <taxon>Nematoda</taxon>
        <taxon>Enoplea</taxon>
        <taxon>Dorylaimia</taxon>
        <taxon>Mermithida</taxon>
        <taxon>Mermithoidea</taxon>
        <taxon>Mermithidae</taxon>
        <taxon>Romanomermis</taxon>
    </lineage>
</organism>
<protein>
    <submittedName>
        <fullName evidence="2">Uncharacterized protein</fullName>
    </submittedName>
</protein>
<dbReference type="Proteomes" id="UP000887565">
    <property type="component" value="Unplaced"/>
</dbReference>
<name>A0A915IPB9_ROMCU</name>
<evidence type="ECO:0000313" key="1">
    <source>
        <dbReference type="Proteomes" id="UP000887565"/>
    </source>
</evidence>
<evidence type="ECO:0000313" key="2">
    <source>
        <dbReference type="WBParaSite" id="nRc.2.0.1.t15646-RA"/>
    </source>
</evidence>
<accession>A0A915IPB9</accession>
<keyword evidence="1" id="KW-1185">Reference proteome</keyword>
<dbReference type="AlphaFoldDB" id="A0A915IPB9"/>
<proteinExistence type="predicted"/>
<dbReference type="WBParaSite" id="nRc.2.0.1.t15646-RA">
    <property type="protein sequence ID" value="nRc.2.0.1.t15646-RA"/>
    <property type="gene ID" value="nRc.2.0.1.g15646"/>
</dbReference>
<reference evidence="2" key="1">
    <citation type="submission" date="2022-11" db="UniProtKB">
        <authorList>
            <consortium name="WormBaseParasite"/>
        </authorList>
    </citation>
    <scope>IDENTIFICATION</scope>
</reference>
<sequence>MAGTEIAGAEAANVEMTLLLLQVLDLAASKRAAIFKNVGSKFGTDLSKTSPAIQCGVVRPSNDDLSTDISLLVERVLLSKAAKKGILKA</sequence>